<comment type="similarity">
    <text evidence="1">Belongs to the membrane fusion protein (MFP) (TC 8.A.1) family.</text>
</comment>
<organism evidence="5 6">
    <name type="scientific">Roseovarius ramblicola</name>
    <dbReference type="NCBI Taxonomy" id="2022336"/>
    <lineage>
        <taxon>Bacteria</taxon>
        <taxon>Pseudomonadati</taxon>
        <taxon>Pseudomonadota</taxon>
        <taxon>Alphaproteobacteria</taxon>
        <taxon>Rhodobacterales</taxon>
        <taxon>Roseobacteraceae</taxon>
        <taxon>Roseovarius</taxon>
    </lineage>
</organism>
<dbReference type="NCBIfam" id="TIGR01730">
    <property type="entry name" value="RND_mfp"/>
    <property type="match status" value="1"/>
</dbReference>
<dbReference type="InterPro" id="IPR058792">
    <property type="entry name" value="Beta-barrel_RND_2"/>
</dbReference>
<dbReference type="Pfam" id="PF25954">
    <property type="entry name" value="Beta-barrel_RND_2"/>
    <property type="match status" value="1"/>
</dbReference>
<accession>A0ABV5I1L3</accession>
<dbReference type="InterPro" id="IPR006143">
    <property type="entry name" value="RND_pump_MFP"/>
</dbReference>
<dbReference type="Gene3D" id="2.40.30.170">
    <property type="match status" value="1"/>
</dbReference>
<dbReference type="PANTHER" id="PTHR30469:SF29">
    <property type="entry name" value="BLR2860 PROTEIN"/>
    <property type="match status" value="1"/>
</dbReference>
<evidence type="ECO:0000313" key="6">
    <source>
        <dbReference type="Proteomes" id="UP001589670"/>
    </source>
</evidence>
<evidence type="ECO:0000256" key="3">
    <source>
        <dbReference type="SAM" id="MobiDB-lite"/>
    </source>
</evidence>
<reference evidence="5 6" key="1">
    <citation type="submission" date="2024-09" db="EMBL/GenBank/DDBJ databases">
        <authorList>
            <person name="Sun Q."/>
            <person name="Mori K."/>
        </authorList>
    </citation>
    <scope>NUCLEOTIDE SEQUENCE [LARGE SCALE GENOMIC DNA]</scope>
    <source>
        <strain evidence="5 6">CECT 9424</strain>
    </source>
</reference>
<comment type="caution">
    <text evidence="5">The sequence shown here is derived from an EMBL/GenBank/DDBJ whole genome shotgun (WGS) entry which is preliminary data.</text>
</comment>
<proteinExistence type="inferred from homology"/>
<dbReference type="PANTHER" id="PTHR30469">
    <property type="entry name" value="MULTIDRUG RESISTANCE PROTEIN MDTA"/>
    <property type="match status" value="1"/>
</dbReference>
<evidence type="ECO:0000256" key="2">
    <source>
        <dbReference type="SAM" id="Coils"/>
    </source>
</evidence>
<dbReference type="RefSeq" id="WP_377070117.1">
    <property type="nucleotide sequence ID" value="NZ_JBHMEC010000017.1"/>
</dbReference>
<evidence type="ECO:0000259" key="4">
    <source>
        <dbReference type="Pfam" id="PF25954"/>
    </source>
</evidence>
<dbReference type="EMBL" id="JBHMEC010000017">
    <property type="protein sequence ID" value="MFB9150582.1"/>
    <property type="molecule type" value="Genomic_DNA"/>
</dbReference>
<evidence type="ECO:0000256" key="1">
    <source>
        <dbReference type="ARBA" id="ARBA00009477"/>
    </source>
</evidence>
<sequence>MRLFPVLIALVVAAAIYAFVFERERIVAMLPAPGTSAEAPGEAAGEAARDTAAAQDAGDAAGPMRVVVQRSEAREVDSSVLLRGRTEADRVVDLRAETSGLVISEPLRSGAFVEQGDVLCKLDPAARQASLEEAKARLKEAQARVPEAKARLEEARAALEEARINFRAADNLVGSGYASETRVAATRAALRGAEAGVESATSGLESARANIESARAGVTAAREEIERLTIHAPFGGVLETDTAELGSLLQPGALCATVMKLDPITLVGFVSETDVARVETGAKATARTVSGTDVAGEVSFVSRSADPTTRTFRVDVRVPNPDLALRDGETAEIAIAAAGKRAHLVPQSALTLDDAGTLGLRLVDADNRVTFVPVTLMRDTPAGVWITGPPARADIIVIGQEYVRDGVRVRPAYRDLGQ</sequence>
<protein>
    <submittedName>
        <fullName evidence="5">Efflux RND transporter periplasmic adaptor subunit</fullName>
    </submittedName>
</protein>
<keyword evidence="6" id="KW-1185">Reference proteome</keyword>
<gene>
    <name evidence="5" type="ORF">ACFFU4_12565</name>
</gene>
<dbReference type="Proteomes" id="UP001589670">
    <property type="component" value="Unassembled WGS sequence"/>
</dbReference>
<evidence type="ECO:0000313" key="5">
    <source>
        <dbReference type="EMBL" id="MFB9150582.1"/>
    </source>
</evidence>
<dbReference type="SUPFAM" id="SSF111369">
    <property type="entry name" value="HlyD-like secretion proteins"/>
    <property type="match status" value="2"/>
</dbReference>
<keyword evidence="2" id="KW-0175">Coiled coil</keyword>
<dbReference type="Gene3D" id="2.40.420.20">
    <property type="match status" value="1"/>
</dbReference>
<dbReference type="Gene3D" id="2.40.50.100">
    <property type="match status" value="1"/>
</dbReference>
<feature type="coiled-coil region" evidence="2">
    <location>
        <begin position="131"/>
        <end position="172"/>
    </location>
</feature>
<dbReference type="Gene3D" id="1.10.287.470">
    <property type="entry name" value="Helix hairpin bin"/>
    <property type="match status" value="1"/>
</dbReference>
<feature type="region of interest" description="Disordered" evidence="3">
    <location>
        <begin position="37"/>
        <end position="61"/>
    </location>
</feature>
<feature type="domain" description="CusB-like beta-barrel" evidence="4">
    <location>
        <begin position="270"/>
        <end position="338"/>
    </location>
</feature>
<name>A0ABV5I1L3_9RHOB</name>